<organism evidence="5 6">
    <name type="scientific">Pseudofulvimonas gallinarii</name>
    <dbReference type="NCBI Taxonomy" id="634155"/>
    <lineage>
        <taxon>Bacteria</taxon>
        <taxon>Pseudomonadati</taxon>
        <taxon>Pseudomonadota</taxon>
        <taxon>Gammaproteobacteria</taxon>
        <taxon>Lysobacterales</taxon>
        <taxon>Rhodanobacteraceae</taxon>
        <taxon>Pseudofulvimonas</taxon>
    </lineage>
</organism>
<reference evidence="5 6" key="1">
    <citation type="submission" date="2019-03" db="EMBL/GenBank/DDBJ databases">
        <title>Genomic Encyclopedia of Type Strains, Phase IV (KMG-IV): sequencing the most valuable type-strain genomes for metagenomic binning, comparative biology and taxonomic classification.</title>
        <authorList>
            <person name="Goeker M."/>
        </authorList>
    </citation>
    <scope>NUCLEOTIDE SEQUENCE [LARGE SCALE GENOMIC DNA]</scope>
    <source>
        <strain evidence="5 6">DSM 21944</strain>
    </source>
</reference>
<dbReference type="RefSeq" id="WP_164484019.1">
    <property type="nucleotide sequence ID" value="NZ_JBHLWF010000031.1"/>
</dbReference>
<dbReference type="AlphaFoldDB" id="A0A4R3LHZ1"/>
<dbReference type="UniPathway" id="UPA00917"/>
<dbReference type="Proteomes" id="UP000294599">
    <property type="component" value="Unassembled WGS sequence"/>
</dbReference>
<keyword evidence="3" id="KW-0583">PHB biosynthesis</keyword>
<protein>
    <recommendedName>
        <fullName evidence="2">Poly(3-hydroxyalkanoate) polymerase subunit PhaE</fullName>
    </recommendedName>
</protein>
<feature type="compositionally biased region" description="Polar residues" evidence="4">
    <location>
        <begin position="386"/>
        <end position="401"/>
    </location>
</feature>
<feature type="compositionally biased region" description="Low complexity" evidence="4">
    <location>
        <begin position="311"/>
        <end position="333"/>
    </location>
</feature>
<accession>A0A4R3LHZ1</accession>
<proteinExistence type="predicted"/>
<dbReference type="InterPro" id="IPR010123">
    <property type="entry name" value="PHA_synth_III_E"/>
</dbReference>
<comment type="pathway">
    <text evidence="1">Biopolymer metabolism; poly-(R)-3-hydroxybutanoate biosynthesis.</text>
</comment>
<keyword evidence="6" id="KW-1185">Reference proteome</keyword>
<evidence type="ECO:0000256" key="3">
    <source>
        <dbReference type="ARBA" id="ARBA00022752"/>
    </source>
</evidence>
<dbReference type="GO" id="GO:0042619">
    <property type="term" value="P:poly-hydroxybutyrate biosynthetic process"/>
    <property type="evidence" value="ECO:0007669"/>
    <property type="project" value="UniProtKB-KW"/>
</dbReference>
<evidence type="ECO:0000256" key="1">
    <source>
        <dbReference type="ARBA" id="ARBA00004683"/>
    </source>
</evidence>
<evidence type="ECO:0000313" key="6">
    <source>
        <dbReference type="Proteomes" id="UP000294599"/>
    </source>
</evidence>
<dbReference type="Pfam" id="PF09712">
    <property type="entry name" value="PHA_synth_III_E"/>
    <property type="match status" value="1"/>
</dbReference>
<name>A0A4R3LHZ1_9GAMM</name>
<dbReference type="NCBIfam" id="TIGR01834">
    <property type="entry name" value="PHA_synth_III_E"/>
    <property type="match status" value="1"/>
</dbReference>
<gene>
    <name evidence="5" type="ORF">EDC25_106129</name>
</gene>
<feature type="region of interest" description="Disordered" evidence="4">
    <location>
        <begin position="307"/>
        <end position="407"/>
    </location>
</feature>
<evidence type="ECO:0000256" key="2">
    <source>
        <dbReference type="ARBA" id="ARBA00019066"/>
    </source>
</evidence>
<evidence type="ECO:0000256" key="4">
    <source>
        <dbReference type="SAM" id="MobiDB-lite"/>
    </source>
</evidence>
<feature type="compositionally biased region" description="Low complexity" evidence="4">
    <location>
        <begin position="358"/>
        <end position="368"/>
    </location>
</feature>
<comment type="caution">
    <text evidence="5">The sequence shown here is derived from an EMBL/GenBank/DDBJ whole genome shotgun (WGS) entry which is preliminary data.</text>
</comment>
<evidence type="ECO:0000313" key="5">
    <source>
        <dbReference type="EMBL" id="TCS99290.1"/>
    </source>
</evidence>
<sequence length="407" mass="44797">MKDQGEWLKQLGELQQQYWNGWREMSSQAMGAAPAPATPWQDGMEGWARAMGLRPQMPANPFFPFAANAFAPADPLERMLEQGKRYLGVLQGMMTGDAFGSMQGDFDPRAWLEQMRDTHERIGQDLLGKMEPMPWFTGLQAAQVEQLVKTFTGMPARGMKEELQSWLATPAFGLNREHQERVQALASAWLDYLEAQKRYDALMMESARRTFDILEGRFAGGEEPGRQIETARALYDLWIDAAEEAFGEVAMSAEYRDVYGELVNTQMRVRAGINREIERIGEMFGLPTRTEVDSLARQLHELRRELRRSGRTAGAAGENPAKAAPASGKPAARQPRKAKPRAAAGKSAQLVAAPPTPVATRAANAARRPAARKQAGTAKGTAKSPAASTAGVTPVIQNTAARTRKRG</sequence>
<dbReference type="EMBL" id="SMAF01000006">
    <property type="protein sequence ID" value="TCS99290.1"/>
    <property type="molecule type" value="Genomic_DNA"/>
</dbReference>